<evidence type="ECO:0000313" key="4">
    <source>
        <dbReference type="Proteomes" id="UP000322214"/>
    </source>
</evidence>
<evidence type="ECO:0000259" key="2">
    <source>
        <dbReference type="PROSITE" id="PS50234"/>
    </source>
</evidence>
<evidence type="ECO:0000256" key="1">
    <source>
        <dbReference type="SAM" id="Phobius"/>
    </source>
</evidence>
<dbReference type="SUPFAM" id="SSF53300">
    <property type="entry name" value="vWA-like"/>
    <property type="match status" value="1"/>
</dbReference>
<protein>
    <submittedName>
        <fullName evidence="3">von Willebrand factor type A domain protein</fullName>
    </submittedName>
</protein>
<dbReference type="SMART" id="SM00327">
    <property type="entry name" value="VWA"/>
    <property type="match status" value="1"/>
</dbReference>
<dbReference type="InterPro" id="IPR028087">
    <property type="entry name" value="Tad_N"/>
</dbReference>
<reference evidence="3 4" key="1">
    <citation type="submission" date="2019-08" db="EMBL/GenBank/DDBJ databases">
        <title>Deep-cultivation of Planctomycetes and their phenomic and genomic characterization uncovers novel biology.</title>
        <authorList>
            <person name="Wiegand S."/>
            <person name="Jogler M."/>
            <person name="Boedeker C."/>
            <person name="Pinto D."/>
            <person name="Vollmers J."/>
            <person name="Rivas-Marin E."/>
            <person name="Kohn T."/>
            <person name="Peeters S.H."/>
            <person name="Heuer A."/>
            <person name="Rast P."/>
            <person name="Oberbeckmann S."/>
            <person name="Bunk B."/>
            <person name="Jeske O."/>
            <person name="Meyerdierks A."/>
            <person name="Storesund J.E."/>
            <person name="Kallscheuer N."/>
            <person name="Luecker S."/>
            <person name="Lage O.M."/>
            <person name="Pohl T."/>
            <person name="Merkel B.J."/>
            <person name="Hornburger P."/>
            <person name="Mueller R.-W."/>
            <person name="Bruemmer F."/>
            <person name="Labrenz M."/>
            <person name="Spormann A.M."/>
            <person name="Op den Camp H."/>
            <person name="Overmann J."/>
            <person name="Amann R."/>
            <person name="Jetten M.S.M."/>
            <person name="Mascher T."/>
            <person name="Medema M.H."/>
            <person name="Devos D.P."/>
            <person name="Kaster A.-K."/>
            <person name="Ovreas L."/>
            <person name="Rohde M."/>
            <person name="Galperin M.Y."/>
            <person name="Jogler C."/>
        </authorList>
    </citation>
    <scope>NUCLEOTIDE SEQUENCE [LARGE SCALE GENOMIC DNA]</scope>
    <source>
        <strain evidence="3 4">FC18</strain>
    </source>
</reference>
<keyword evidence="1" id="KW-1133">Transmembrane helix</keyword>
<dbReference type="InterPro" id="IPR036465">
    <property type="entry name" value="vWFA_dom_sf"/>
</dbReference>
<dbReference type="CDD" id="cd00198">
    <property type="entry name" value="vWFA"/>
    <property type="match status" value="1"/>
</dbReference>
<sequence>MKNALNTNATDRRGAMLPMLAVVMIILMIVVSLGVDIARMHLTRSELRTANDAAARAAVESIGRSQNETTARNAAIAVAARNSVAGKGLTLRSDQIKVGHATKLSSGRYEFQEGGSYLTSARVVGSRSSTSPDGSVGLLFGPLFGVDEFCSDSAAAATQSQRDIALVLDVSGSMASEGRFEALADALESFLSVLNTTPQSEYVSLSVYETTARKSQVLTSNLTSINDAFDDEAPNGATAIGLGMSEGLNSVLYDSNARPFALKTIVVMTDGNHNTDIDPETIAQQCADKNVSVYTITFKDGADEARMEQVAQIAGGLHVHATSNAELEEAFESIARQLGVMLIE</sequence>
<name>A0A5B9P9C7_9BACT</name>
<keyword evidence="1" id="KW-0472">Membrane</keyword>
<feature type="transmembrane region" description="Helical" evidence="1">
    <location>
        <begin position="15"/>
        <end position="38"/>
    </location>
</feature>
<dbReference type="Gene3D" id="3.40.50.410">
    <property type="entry name" value="von Willebrand factor, type A domain"/>
    <property type="match status" value="1"/>
</dbReference>
<dbReference type="AlphaFoldDB" id="A0A5B9P9C7"/>
<dbReference type="PROSITE" id="PS50234">
    <property type="entry name" value="VWFA"/>
    <property type="match status" value="1"/>
</dbReference>
<dbReference type="InterPro" id="IPR002035">
    <property type="entry name" value="VWF_A"/>
</dbReference>
<dbReference type="Pfam" id="PF13400">
    <property type="entry name" value="Tad"/>
    <property type="match status" value="1"/>
</dbReference>
<dbReference type="STRING" id="980251.GCA_001642875_03296"/>
<dbReference type="Proteomes" id="UP000322214">
    <property type="component" value="Chromosome"/>
</dbReference>
<dbReference type="KEGG" id="mff:MFFC18_16950"/>
<organism evidence="3 4">
    <name type="scientific">Mariniblastus fucicola</name>
    <dbReference type="NCBI Taxonomy" id="980251"/>
    <lineage>
        <taxon>Bacteria</taxon>
        <taxon>Pseudomonadati</taxon>
        <taxon>Planctomycetota</taxon>
        <taxon>Planctomycetia</taxon>
        <taxon>Pirellulales</taxon>
        <taxon>Pirellulaceae</taxon>
        <taxon>Mariniblastus</taxon>
    </lineage>
</organism>
<keyword evidence="1" id="KW-0812">Transmembrane</keyword>
<dbReference type="Pfam" id="PF00092">
    <property type="entry name" value="VWA"/>
    <property type="match status" value="1"/>
</dbReference>
<gene>
    <name evidence="3" type="ORF">MFFC18_16950</name>
</gene>
<dbReference type="OrthoDB" id="242905at2"/>
<proteinExistence type="predicted"/>
<evidence type="ECO:0000313" key="3">
    <source>
        <dbReference type="EMBL" id="QEG21835.1"/>
    </source>
</evidence>
<feature type="domain" description="VWFA" evidence="2">
    <location>
        <begin position="163"/>
        <end position="338"/>
    </location>
</feature>
<accession>A0A5B9P9C7</accession>
<dbReference type="PANTHER" id="PTHR24020">
    <property type="entry name" value="COLLAGEN ALPHA"/>
    <property type="match status" value="1"/>
</dbReference>
<dbReference type="EMBL" id="CP042912">
    <property type="protein sequence ID" value="QEG21835.1"/>
    <property type="molecule type" value="Genomic_DNA"/>
</dbReference>
<dbReference type="RefSeq" id="WP_075085507.1">
    <property type="nucleotide sequence ID" value="NZ_CP042912.1"/>
</dbReference>
<dbReference type="InterPro" id="IPR050525">
    <property type="entry name" value="ECM_Assembly_Org"/>
</dbReference>
<keyword evidence="4" id="KW-1185">Reference proteome</keyword>